<feature type="transmembrane region" description="Helical" evidence="3">
    <location>
        <begin position="307"/>
        <end position="329"/>
    </location>
</feature>
<sequence length="404" mass="45852">MIPRRSHTKSRSGCRECKRRKVKCDERAPSCFNCARRGMTCSLTSPRQSSKNTEPVRRAGIDERLPEPSPLSNDAPSLSEVWVGSLPSPPVEFLNHGLELMHHYSTITANTLALRLDMQHVWRMVVPEMSYSTPFLSHGLLSVAALHKAHLLPARRDKYLDLAAYHQTRGMEGFRSIFTSISEENWKPAFCFSSTIVMYAFSPTGQTEDAMADILQLFVLIRGLRSSLLGGARELAGTPLSAWSHGIWIIGEDDEASYDFDPPLDYSVLPLDTFRALRCLFSFYRTNLPDSNRADYEFATLQLRKSAILIAHAGPQAEIGMVMFFPYVISTNVMSDIQANNPYALVLLSYFAVLLVFVEQQFWYVKGWSRRLLEAIDLLLDNNPKFLRVAKWPKAIIARFYRSQ</sequence>
<dbReference type="EMBL" id="JAGMUX010000034">
    <property type="protein sequence ID" value="KAH7207923.1"/>
    <property type="molecule type" value="Genomic_DNA"/>
</dbReference>
<dbReference type="Gene3D" id="4.10.240.10">
    <property type="entry name" value="Zn(2)-C6 fungal-type DNA-binding domain"/>
    <property type="match status" value="1"/>
</dbReference>
<feature type="domain" description="Zn(2)-C6 fungal-type" evidence="4">
    <location>
        <begin position="13"/>
        <end position="43"/>
    </location>
</feature>
<feature type="region of interest" description="Disordered" evidence="2">
    <location>
        <begin position="42"/>
        <end position="73"/>
    </location>
</feature>
<evidence type="ECO:0000256" key="2">
    <source>
        <dbReference type="SAM" id="MobiDB-lite"/>
    </source>
</evidence>
<dbReference type="Proteomes" id="UP000720189">
    <property type="component" value="Unassembled WGS sequence"/>
</dbReference>
<keyword evidence="1" id="KW-0539">Nucleus</keyword>
<dbReference type="InterPro" id="IPR001138">
    <property type="entry name" value="Zn2Cys6_DnaBD"/>
</dbReference>
<dbReference type="GeneID" id="70224518"/>
<keyword evidence="6" id="KW-1185">Reference proteome</keyword>
<dbReference type="SMART" id="SM00066">
    <property type="entry name" value="GAL4"/>
    <property type="match status" value="1"/>
</dbReference>
<proteinExistence type="predicted"/>
<dbReference type="Pfam" id="PF11951">
    <property type="entry name" value="Fungal_trans_2"/>
    <property type="match status" value="1"/>
</dbReference>
<dbReference type="PROSITE" id="PS50048">
    <property type="entry name" value="ZN2_CY6_FUNGAL_2"/>
    <property type="match status" value="1"/>
</dbReference>
<dbReference type="OrthoDB" id="5295362at2759"/>
<dbReference type="AlphaFoldDB" id="A0A9P9FVE5"/>
<dbReference type="PANTHER" id="PTHR47784">
    <property type="entry name" value="STEROL UPTAKE CONTROL PROTEIN 2"/>
    <property type="match status" value="1"/>
</dbReference>
<evidence type="ECO:0000256" key="1">
    <source>
        <dbReference type="ARBA" id="ARBA00023242"/>
    </source>
</evidence>
<dbReference type="InterPro" id="IPR053157">
    <property type="entry name" value="Sterol_Uptake_Regulator"/>
</dbReference>
<evidence type="ECO:0000313" key="6">
    <source>
        <dbReference type="Proteomes" id="UP000720189"/>
    </source>
</evidence>
<comment type="caution">
    <text evidence="5">The sequence shown here is derived from an EMBL/GenBank/DDBJ whole genome shotgun (WGS) entry which is preliminary data.</text>
</comment>
<dbReference type="PANTHER" id="PTHR47784:SF5">
    <property type="entry name" value="STEROL UPTAKE CONTROL PROTEIN 2"/>
    <property type="match status" value="1"/>
</dbReference>
<dbReference type="GO" id="GO:0008270">
    <property type="term" value="F:zinc ion binding"/>
    <property type="evidence" value="ECO:0007669"/>
    <property type="project" value="InterPro"/>
</dbReference>
<protein>
    <recommendedName>
        <fullName evidence="4">Zn(2)-C6 fungal-type domain-containing protein</fullName>
    </recommendedName>
</protein>
<accession>A0A9P9FVE5</accession>
<feature type="compositionally biased region" description="Basic and acidic residues" evidence="2">
    <location>
        <begin position="54"/>
        <end position="66"/>
    </location>
</feature>
<name>A0A9P9FVE5_FUSRE</name>
<evidence type="ECO:0000259" key="4">
    <source>
        <dbReference type="PROSITE" id="PS50048"/>
    </source>
</evidence>
<dbReference type="PROSITE" id="PS00463">
    <property type="entry name" value="ZN2_CY6_FUNGAL_1"/>
    <property type="match status" value="1"/>
</dbReference>
<organism evidence="5 6">
    <name type="scientific">Fusarium redolens</name>
    <dbReference type="NCBI Taxonomy" id="48865"/>
    <lineage>
        <taxon>Eukaryota</taxon>
        <taxon>Fungi</taxon>
        <taxon>Dikarya</taxon>
        <taxon>Ascomycota</taxon>
        <taxon>Pezizomycotina</taxon>
        <taxon>Sordariomycetes</taxon>
        <taxon>Hypocreomycetidae</taxon>
        <taxon>Hypocreales</taxon>
        <taxon>Nectriaceae</taxon>
        <taxon>Fusarium</taxon>
        <taxon>Fusarium redolens species complex</taxon>
    </lineage>
</organism>
<reference evidence="5" key="1">
    <citation type="journal article" date="2021" name="Nat. Commun.">
        <title>Genetic determinants of endophytism in the Arabidopsis root mycobiome.</title>
        <authorList>
            <person name="Mesny F."/>
            <person name="Miyauchi S."/>
            <person name="Thiergart T."/>
            <person name="Pickel B."/>
            <person name="Atanasova L."/>
            <person name="Karlsson M."/>
            <person name="Huettel B."/>
            <person name="Barry K.W."/>
            <person name="Haridas S."/>
            <person name="Chen C."/>
            <person name="Bauer D."/>
            <person name="Andreopoulos W."/>
            <person name="Pangilinan J."/>
            <person name="LaButti K."/>
            <person name="Riley R."/>
            <person name="Lipzen A."/>
            <person name="Clum A."/>
            <person name="Drula E."/>
            <person name="Henrissat B."/>
            <person name="Kohler A."/>
            <person name="Grigoriev I.V."/>
            <person name="Martin F.M."/>
            <person name="Hacquard S."/>
        </authorList>
    </citation>
    <scope>NUCLEOTIDE SEQUENCE</scope>
    <source>
        <strain evidence="5">MPI-CAGE-AT-0023</strain>
    </source>
</reference>
<dbReference type="RefSeq" id="XP_046041298.1">
    <property type="nucleotide sequence ID" value="XM_046194564.1"/>
</dbReference>
<dbReference type="CDD" id="cd00067">
    <property type="entry name" value="GAL4"/>
    <property type="match status" value="1"/>
</dbReference>
<keyword evidence="3" id="KW-0472">Membrane</keyword>
<dbReference type="InterPro" id="IPR036864">
    <property type="entry name" value="Zn2-C6_fun-type_DNA-bd_sf"/>
</dbReference>
<feature type="transmembrane region" description="Helical" evidence="3">
    <location>
        <begin position="341"/>
        <end position="358"/>
    </location>
</feature>
<keyword evidence="3" id="KW-1133">Transmembrane helix</keyword>
<gene>
    <name evidence="5" type="ORF">BKA55DRAFT_586461</name>
</gene>
<evidence type="ECO:0000256" key="3">
    <source>
        <dbReference type="SAM" id="Phobius"/>
    </source>
</evidence>
<evidence type="ECO:0000313" key="5">
    <source>
        <dbReference type="EMBL" id="KAH7207923.1"/>
    </source>
</evidence>
<feature type="compositionally biased region" description="Polar residues" evidence="2">
    <location>
        <begin position="42"/>
        <end position="53"/>
    </location>
</feature>
<dbReference type="Pfam" id="PF00172">
    <property type="entry name" value="Zn_clus"/>
    <property type="match status" value="1"/>
</dbReference>
<keyword evidence="3" id="KW-0812">Transmembrane</keyword>
<dbReference type="GO" id="GO:0001228">
    <property type="term" value="F:DNA-binding transcription activator activity, RNA polymerase II-specific"/>
    <property type="evidence" value="ECO:0007669"/>
    <property type="project" value="TreeGrafter"/>
</dbReference>
<dbReference type="InterPro" id="IPR021858">
    <property type="entry name" value="Fun_TF"/>
</dbReference>
<dbReference type="SUPFAM" id="SSF57701">
    <property type="entry name" value="Zn2/Cys6 DNA-binding domain"/>
    <property type="match status" value="1"/>
</dbReference>